<dbReference type="AlphaFoldDB" id="A0A9Q1FDE0"/>
<proteinExistence type="predicted"/>
<sequence>MKFQNAVEKGEAGVVGDVLPVNARVHKFLSSTSVRHSPAVYKNISLSFGPGGHASDFGNGDITTVTCSDDNASGLQAEYWETGYTP</sequence>
<name>A0A9Q1FDE0_SYNKA</name>
<accession>A0A9Q1FDE0</accession>
<dbReference type="EMBL" id="JAINUF010000006">
    <property type="protein sequence ID" value="KAJ8356149.1"/>
    <property type="molecule type" value="Genomic_DNA"/>
</dbReference>
<evidence type="ECO:0000313" key="1">
    <source>
        <dbReference type="EMBL" id="KAJ8356149.1"/>
    </source>
</evidence>
<protein>
    <submittedName>
        <fullName evidence="1">Uncharacterized protein</fullName>
    </submittedName>
</protein>
<keyword evidence="2" id="KW-1185">Reference proteome</keyword>
<comment type="caution">
    <text evidence="1">The sequence shown here is derived from an EMBL/GenBank/DDBJ whole genome shotgun (WGS) entry which is preliminary data.</text>
</comment>
<evidence type="ECO:0000313" key="2">
    <source>
        <dbReference type="Proteomes" id="UP001152622"/>
    </source>
</evidence>
<dbReference type="Proteomes" id="UP001152622">
    <property type="component" value="Chromosome 6"/>
</dbReference>
<gene>
    <name evidence="1" type="ORF">SKAU_G00189430</name>
</gene>
<organism evidence="1 2">
    <name type="scientific">Synaphobranchus kaupii</name>
    <name type="common">Kaup's arrowtooth eel</name>
    <dbReference type="NCBI Taxonomy" id="118154"/>
    <lineage>
        <taxon>Eukaryota</taxon>
        <taxon>Metazoa</taxon>
        <taxon>Chordata</taxon>
        <taxon>Craniata</taxon>
        <taxon>Vertebrata</taxon>
        <taxon>Euteleostomi</taxon>
        <taxon>Actinopterygii</taxon>
        <taxon>Neopterygii</taxon>
        <taxon>Teleostei</taxon>
        <taxon>Anguilliformes</taxon>
        <taxon>Synaphobranchidae</taxon>
        <taxon>Synaphobranchus</taxon>
    </lineage>
</organism>
<reference evidence="1" key="1">
    <citation type="journal article" date="2023" name="Science">
        <title>Genome structures resolve the early diversification of teleost fishes.</title>
        <authorList>
            <person name="Parey E."/>
            <person name="Louis A."/>
            <person name="Montfort J."/>
            <person name="Bouchez O."/>
            <person name="Roques C."/>
            <person name="Iampietro C."/>
            <person name="Lluch J."/>
            <person name="Castinel A."/>
            <person name="Donnadieu C."/>
            <person name="Desvignes T."/>
            <person name="Floi Bucao C."/>
            <person name="Jouanno E."/>
            <person name="Wen M."/>
            <person name="Mejri S."/>
            <person name="Dirks R."/>
            <person name="Jansen H."/>
            <person name="Henkel C."/>
            <person name="Chen W.J."/>
            <person name="Zahm M."/>
            <person name="Cabau C."/>
            <person name="Klopp C."/>
            <person name="Thompson A.W."/>
            <person name="Robinson-Rechavi M."/>
            <person name="Braasch I."/>
            <person name="Lecointre G."/>
            <person name="Bobe J."/>
            <person name="Postlethwait J.H."/>
            <person name="Berthelot C."/>
            <person name="Roest Crollius H."/>
            <person name="Guiguen Y."/>
        </authorList>
    </citation>
    <scope>NUCLEOTIDE SEQUENCE</scope>
    <source>
        <strain evidence="1">WJC10195</strain>
    </source>
</reference>